<organism evidence="2 3">
    <name type="scientific">Candidatus Woesebacteria bacterium GW2011_GWB1_45_5</name>
    <dbReference type="NCBI Taxonomy" id="1618581"/>
    <lineage>
        <taxon>Bacteria</taxon>
        <taxon>Candidatus Woeseibacteriota</taxon>
    </lineage>
</organism>
<feature type="region of interest" description="Disordered" evidence="1">
    <location>
        <begin position="88"/>
        <end position="108"/>
    </location>
</feature>
<protein>
    <submittedName>
        <fullName evidence="2">Uncharacterized protein</fullName>
    </submittedName>
</protein>
<dbReference type="AlphaFoldDB" id="A0A0G1PXT5"/>
<reference evidence="2 3" key="1">
    <citation type="journal article" date="2015" name="Nature">
        <title>rRNA introns, odd ribosomes, and small enigmatic genomes across a large radiation of phyla.</title>
        <authorList>
            <person name="Brown C.T."/>
            <person name="Hug L.A."/>
            <person name="Thomas B.C."/>
            <person name="Sharon I."/>
            <person name="Castelle C.J."/>
            <person name="Singh A."/>
            <person name="Wilkins M.J."/>
            <person name="Williams K.H."/>
            <person name="Banfield J.F."/>
        </authorList>
    </citation>
    <scope>NUCLEOTIDE SEQUENCE [LARGE SCALE GENOMIC DNA]</scope>
</reference>
<evidence type="ECO:0000313" key="3">
    <source>
        <dbReference type="Proteomes" id="UP000034329"/>
    </source>
</evidence>
<name>A0A0G1PXT5_9BACT</name>
<sequence length="678" mass="78112">MADRGEQLSPGDLAMARATGKAFAEAMGTQSPERQLANFEKYEEHGEEFHIKPGTELPFMVLYNNETYEKKRLQWEYRSILSTARARKNEGGSVDSVTNPSPEERGLDPLGVEFKKERLEFLWREMPGMLAATCVYTQITAGKDFVGYMPGERKRRREAGEDTKVELESVRESLLGVKMFRDIEVDSADRKGKPKGRPVAVSKSLREWVKAERKYSSEELKKTGEVLTKGVWRSVDDLDHDELKKIYSESEVLDLVEEQKELAIGKRDKNNLLAEPACPDSVYAAKEPAFSTLRKSLRFFLKTKAVGLLFIDNEDREKVLNPDLDEYQKALSSEEFEEKKEQIKSALKVKELNFRAREAEQAAWNFIYTMGMIESNNLPDNNQYIREHHDKTLGPSNFMTLYLWMVMHPQIRFERKVTRKLDGGTDDAKENWSSLGSWAANNIQKGSWRKPVMDETTGEQKMGWELNLDETRKPILDTDGNETEVLRPTYETIIPKFIRPNLVYDALREETNSREVVFKYFLEKGELILRKPLSTGINHLELYRGLVVDRKIPKHKGVPTAGNHTWESLPDSPFVNYRFDRLRWANAIYTVFKKGSETKGKMAIGDFAEGARMLELTQQEVMNFLIMRQGIDKNRPDLYPAEGAITWNYALNTLRRNDRDLFANYGGTRTGVEDREDI</sequence>
<dbReference type="Proteomes" id="UP000034329">
    <property type="component" value="Unassembled WGS sequence"/>
</dbReference>
<comment type="caution">
    <text evidence="2">The sequence shown here is derived from an EMBL/GenBank/DDBJ whole genome shotgun (WGS) entry which is preliminary data.</text>
</comment>
<evidence type="ECO:0000256" key="1">
    <source>
        <dbReference type="SAM" id="MobiDB-lite"/>
    </source>
</evidence>
<dbReference type="EMBL" id="LCLA01000016">
    <property type="protein sequence ID" value="KKU10253.1"/>
    <property type="molecule type" value="Genomic_DNA"/>
</dbReference>
<accession>A0A0G1PXT5</accession>
<evidence type="ECO:0000313" key="2">
    <source>
        <dbReference type="EMBL" id="KKU10253.1"/>
    </source>
</evidence>
<gene>
    <name evidence="2" type="ORF">UX13_C0016G0010</name>
</gene>
<proteinExistence type="predicted"/>